<dbReference type="Gene3D" id="1.20.58.1120">
    <property type="match status" value="1"/>
</dbReference>
<evidence type="ECO:0000256" key="2">
    <source>
        <dbReference type="ARBA" id="ARBA00008887"/>
    </source>
</evidence>
<keyword evidence="9" id="KW-0969">Cilium</keyword>
<evidence type="ECO:0000256" key="12">
    <source>
        <dbReference type="ARBA" id="ARBA00023273"/>
    </source>
</evidence>
<dbReference type="InterPro" id="IPR024743">
    <property type="entry name" value="Dynein_HC_stalk"/>
</dbReference>
<keyword evidence="17" id="KW-1185">Reference proteome</keyword>
<evidence type="ECO:0000256" key="10">
    <source>
        <dbReference type="ARBA" id="ARBA00023175"/>
    </source>
</evidence>
<evidence type="ECO:0000256" key="5">
    <source>
        <dbReference type="ARBA" id="ARBA00022741"/>
    </source>
</evidence>
<comment type="similarity">
    <text evidence="2">Belongs to the dynein heavy chain family.</text>
</comment>
<evidence type="ECO:0000256" key="3">
    <source>
        <dbReference type="ARBA" id="ARBA00022490"/>
    </source>
</evidence>
<dbReference type="InterPro" id="IPR027417">
    <property type="entry name" value="P-loop_NTPase"/>
</dbReference>
<dbReference type="InterPro" id="IPR013602">
    <property type="entry name" value="Dynein_heavy_linker"/>
</dbReference>
<dbReference type="Gene3D" id="1.20.140.100">
    <property type="entry name" value="Dynein heavy chain, N-terminal domain 2"/>
    <property type="match status" value="1"/>
</dbReference>
<sequence>MQQPGYPSGSGRAAALRKSRSQGGLSATSSAKGNGGGLSPHGHSSSATALPPLGPLKVTFRDPFKESSPGLPSTLRQTRLMSASAGWSQMPRRLDHRSDSFLRLGVPAGAEVATSKAQAAEQRARAAAVKEEPEDDPTALDAPHLETIASIYVGDGGAVDADPETVVALDEVKAILKKNNGGIELDDEEYLKLELAKLHTGEDAIAFFARNGAIAKTRLLYCNRADPSEDDSFQPYDLKLVKEDMRQPEYFTISSSGIVHVVPGQLSECISLVDWMRQTLMFRVLTSMAFFKHYIHRKVFEQWKVNARYEVYCSCRRRLARSCLLTKPLFAEPLAQVHSLIYEVGEVKVMDIDQTCYHLGSFSDKQNLQRSNQATGAQKEFEQKHDAVVVLLDRLIATVNRSIDHDPTAGGDPSSRNKSKSMVQEKQEGRERARHQRVARQDAAMLGACIRLVDHMFQAALVHVVLSAADDFLQRVAAAQKLFFISVGFGERHISLEPRREDFLETLRSLWEGTIGVVNQVPSLSTVRQYEAYTRVAPHQAVRDILLNNANFNEFVSQIEKAINENIDNTQAYANEQYEPFRQIYEFGTEWSEEAYIDEVHTYDDLHGDMTRMWEFQEDLEKFRAHHQLGIISVDGKGLRGELVPIPEQALNAMRRCLLKMAQEKTNEATDKFETRIKQLDERPKELSKFAAYVQTYSSVLQELGDLEFLMEDIETMYALLRKAKVKLSTDDQVAEENLKTMEHEFTHSKMVEAKKYIDEQQAKMAEETYQKSLEIEEKMREIQETLQVGDFVDAEKIGMASEVLEELERIGEKQVKYLEERAQTCSEYEGLLGSAPKVPAGETFEFQDLEKGKKLFQQKWQLWDLAHQWQDMSGTWLTSDFRGVDVEEMAKKVNASNKTAFNLSKALEGDEVVAQVKNMIDEYKEKMPTILDLGNPAMRPRHWEKLFKKISLPWKGPSSASNITLSQLESNGIFDHRELVSEVSAMASGEHGLETQLDAIVAAWADLPLPILNHRNQRDLWILGDLADVITLCEDHSVSIGTMMGSRFVHGIKEKVEVWEKKINMASDVIDEWYQVQRAWMYLENIFSAEDIQQQLPSEAAKFKQVDKYWKDLFRKIRQSFKNSMDAFHIPDLLVKLKWANDTLEHVQKKLEAYLETKRAAFPRFYFLSNDELLSILSQTRNPQAVQEHMSKCFDSINRVQFEGANIVGMMDMIKESVPFVEPVVTGPVVEKWLSEVEVAMVNGLYALTKETLQLYPEDGSDRTSWLLEGRSALASQAQLLVDQVNWTQLAEVALEQMSAGTDVNAMKTNIEFHNRQLANSVSIVRMQLTKLQRVLMGALIVLDVHGITVLDNLVESGCMSPNEFDWSKQLRYYWVGENGAVTSQGDTISDDCVCKQTIACFKYSYEYLGNTPRLVVTPLTDKCYMTLTGAMHLNYGGAPAGPAGTGKTETTKDLGKALAVPIVVFNCSDGLDYKIMGRFFSGLAQAGAWACFDEFNRIQVEVLSVIAQQMLTVTQAIRARKETFEFVGNEIPLNRRFGVYITMNPGYAGRAELPDNLKALFRPVAMMVPDYGLIAEIILYSEGFNAAKLLARKMVNLYRLSSEQLSKQDHYDFGMRAVKSVLVMAGHLKRQNPDLEENVTLIRALRDSNAPKFLSFDLPLFSGIISDLYPEVTIPSVDYGDLKVEMERQLRVAGLQIVPAFVTKITQLLETQLVRHGVMLVGLTMTGKTTDCTILAKTLTQLRKDGSTDAAHQLTKIFNLNPKSITIEELYGSFNENTGEWKDGLTAILVREAVSDSSDNKKWINFDGPVDAIWIENMNTVLDDNKMLCLANGERIKLPPSMTIMFEVNDLQVASPATVSRCGMVYLEPVHLGWKPLIDSWAERFAEKYPLLAPNLGKWATDICTAVVPFIREECQEAPGIPSMDANLIQSFLRMMTTFISERHQFVPQGEEDRKPLKSEDDEKRLAAIYCAMSAIWSLGANLHENSRKKFMTFIRPHLQKFCAQLPADGDLYMMYVKDEDCTVAELSCIVPEFSYQMDEPFFNILVPTAETTGQRMLLDNLLQSGYHVLYAGETGVGKSVGIQQFLNTAGEKFSTATANFSAQTSTANVVDMLENRLERKRKNLLGAPPGTTMLFFIDDINMPMLEFYGAQPPIELLRQVIDYGGFYDKKKLFWKAVADTQFIAACGPPGGGRMVVTPRLFRHFNMLWMPNLSLEAMNQILSSILGGWLHNVKPDLEGVAVPIVKASVDMFFKITNDLLPTPVKCHYTFNLRDPAKVVQGMLMVNVKKALNSEKDLTNLFLHEMSRQFRDRLIDDHDRGWFDATLAGALGAQTNQKVSAEEFRELIFGDFLDRAERPYEQVESQEKCVEIFNEWLDDYNQTNPTKMDIVFFRDACSHLARCTRTIRQPRGNMLLVGVSGVGRKSIARMGAHMADYQCYSIEITRQYDGNAFKDDIKNMMLAVAKGGGKGIMFLFSDTQIVKESFLEDINNILNTGEVPNLFAPDEAEQVISLMRPVAKAAGKPESRDAVWQYFVQVVRENLHVTLAFSPVGDGFRGRCRQFPSIINCATIDWYSAWPKDALYSVAERRYGQAPKELGLESLIPQLSAISGLMHSSSKEAAEQFFDMLKRRTYMTPTSYLELIGLFVDLVGKKRGEITTKLERYKVGVKTLNETKVVVDDLKGSLQKMQPEIEQAKKDTAELMIQVEKDQAIAKDKSEACAVDEAAASAAATEANAIKDDCQKDLDAALPEYYSAIKSLDALDKKDISEVKNFTKPPPLVETVLSAVCLLLGAKETWEDAKKQMNDSNFLQNLKNYDKDSLAQNKKLTKNLAKYINNPDFTPEKVKNVSSAATSLCMWVRAMDVYGRVAREIEPKKEKLKGAEDTLNGAQEKLRIAKAELRIVLDNVASLEAKLDAAKKKAAQLEKDAEDCVVKLGRAEKLLDGLGNESVRWDAASDVLDKNLKYVVGNIVLAGGFIAYTGPFTAEFRRDLVAKWLTEAQTLELDTDPSWRAADVLVDPAEVRSWNIHGLPSDDLSVENGLMVTRGRRWPLMIDPQGQANRWVRNMGKEKNITITKLSDGMYLRKMEACIRNGCALLIENVEEVLDPALEPVLTKAIFKKGGQLLLRLGDTDVPYSDDFRFYITSKMANPHYLPEVCIKVTIINFTVTLLGLEDQLVAEVVACERPELAQQRQELVVQIAADKKTQDDLEQLILKLLAEAGGDVLKDDTLIKTLDQSKATGSEIKDRMVVADKAMAEIDKVREELRPVATRASILYFVVADLANIDPMYQYSLEFFVTLFQDRLRESEKDEDVSKRIAILIDDFTRFIFLNICRGLFEDHKLLFAFLISAQILRNGTHSAFLGKRAITPSEWLFFLRSQEAGKGTLTEDHEDPQVPRWVSPAAWAKLSVLQRLTEASGETAFSGLLDAIAGGGSGWSSFCTADDMPSRPFPSDFAGKLSAFQQMLVIKSLKENLLTLVARNVVSAELGKMYIESPPFDLEGAFSDSKHVMPLIFVLSAGADPTESLLSLAADKGYSERLHFISLGQGQGPKAEQLIKMGWETGDWVCLQNCHLAASWMGKLEAIQESQDPDKISEDYRLWLTSMPSAAFPVPVLQGGLKITNEPPKGLRANVGRTFADMTEEAFESCPSKPMEYKKLLFGLAFFHAVILERRKFGPIGWNIPYEWMDSDFQVSREQVRMYLVSQSDVPWITLRYIIADVNYGGRVTDDKDVRLMSALLKQYFVEDMFDQKFRFAGLDAYYPPPEGPLEQTREYVKTLPLDEDPRVFGLHPNALITAQQQQARQLIDTIVSVQPRISSGGGGKKPEEIVSEIAEGFLKIIPDAEKTKNAHSSTYKKIAGGGIVSIGVFHGQEYARLSKMISTVKSSLKTLGKAIQGIVLMSADMEGMFNSFLVQKVPANWEKVAYPCLKPLNSWVLDFIERIKFMGTWLTQGAPSSFWVPCFFFPQGFMTAALQLHARKTKIPIDTLEFFSAVSKTPHAADAEAPESGVNIHGLFLQGCGWDLASGQLKESVKDVLFEPMPVIWLEPCSSTDVPKRVAEWNLYMCPISRKGTLSTTGHSTNFVKYFPLSQPSPDPSFWVCRGVAMLCMLDD</sequence>
<dbReference type="Gene3D" id="1.20.920.30">
    <property type="match status" value="1"/>
</dbReference>
<evidence type="ECO:0000256" key="7">
    <source>
        <dbReference type="ARBA" id="ARBA00023017"/>
    </source>
</evidence>
<keyword evidence="10" id="KW-0505">Motor protein</keyword>
<keyword evidence="8 13" id="KW-0175">Coiled coil</keyword>
<evidence type="ECO:0000256" key="13">
    <source>
        <dbReference type="SAM" id="Coils"/>
    </source>
</evidence>
<feature type="domain" description="AAA+ ATPase" evidence="15">
    <location>
        <begin position="1435"/>
        <end position="1574"/>
    </location>
</feature>
<dbReference type="Gene3D" id="3.10.490.20">
    <property type="match status" value="1"/>
</dbReference>
<dbReference type="InterPro" id="IPR041658">
    <property type="entry name" value="AAA_lid_11"/>
</dbReference>
<dbReference type="Gene3D" id="1.10.8.720">
    <property type="entry name" value="Region D6 of dynein motor"/>
    <property type="match status" value="1"/>
</dbReference>
<dbReference type="Proteomes" id="UP001189429">
    <property type="component" value="Unassembled WGS sequence"/>
</dbReference>
<evidence type="ECO:0000313" key="17">
    <source>
        <dbReference type="Proteomes" id="UP001189429"/>
    </source>
</evidence>
<dbReference type="Pfam" id="PF12774">
    <property type="entry name" value="AAA_6"/>
    <property type="match status" value="1"/>
</dbReference>
<dbReference type="Gene3D" id="1.10.287.2620">
    <property type="match status" value="1"/>
</dbReference>
<dbReference type="Gene3D" id="6.10.140.1060">
    <property type="match status" value="1"/>
</dbReference>
<keyword evidence="12" id="KW-0966">Cell projection</keyword>
<evidence type="ECO:0000256" key="14">
    <source>
        <dbReference type="SAM" id="MobiDB-lite"/>
    </source>
</evidence>
<dbReference type="InterPro" id="IPR004273">
    <property type="entry name" value="Dynein_heavy_D6_P-loop"/>
</dbReference>
<keyword evidence="11" id="KW-0206">Cytoskeleton</keyword>
<evidence type="ECO:0000256" key="1">
    <source>
        <dbReference type="ARBA" id="ARBA00004430"/>
    </source>
</evidence>
<dbReference type="InterPro" id="IPR042228">
    <property type="entry name" value="Dynein_linker_3"/>
</dbReference>
<dbReference type="InterPro" id="IPR003593">
    <property type="entry name" value="AAA+_ATPase"/>
</dbReference>
<dbReference type="InterPro" id="IPR041589">
    <property type="entry name" value="DNAH3_AAA_lid_1"/>
</dbReference>
<feature type="compositionally biased region" description="Polar residues" evidence="14">
    <location>
        <begin position="21"/>
        <end position="32"/>
    </location>
</feature>
<dbReference type="Pfam" id="PF12781">
    <property type="entry name" value="AAA_9"/>
    <property type="match status" value="1"/>
</dbReference>
<keyword evidence="6" id="KW-0067">ATP-binding</keyword>
<dbReference type="InterPro" id="IPR043160">
    <property type="entry name" value="Dynein_C_barrel"/>
</dbReference>
<dbReference type="Gene3D" id="1.10.8.710">
    <property type="match status" value="1"/>
</dbReference>
<dbReference type="PANTHER" id="PTHR22878:SF68">
    <property type="entry name" value="DYNEIN HEAVY CHAIN 6, AXONEMAL-LIKE"/>
    <property type="match status" value="1"/>
</dbReference>
<feature type="region of interest" description="Disordered" evidence="14">
    <location>
        <begin position="1"/>
        <end position="77"/>
    </location>
</feature>
<dbReference type="InterPro" id="IPR041228">
    <property type="entry name" value="Dynein_C"/>
</dbReference>
<dbReference type="SUPFAM" id="SSF52540">
    <property type="entry name" value="P-loop containing nucleoside triphosphate hydrolases"/>
    <property type="match status" value="4"/>
</dbReference>
<organism evidence="16 17">
    <name type="scientific">Prorocentrum cordatum</name>
    <dbReference type="NCBI Taxonomy" id="2364126"/>
    <lineage>
        <taxon>Eukaryota</taxon>
        <taxon>Sar</taxon>
        <taxon>Alveolata</taxon>
        <taxon>Dinophyceae</taxon>
        <taxon>Prorocentrales</taxon>
        <taxon>Prorocentraceae</taxon>
        <taxon>Prorocentrum</taxon>
    </lineage>
</organism>
<dbReference type="Pfam" id="PF08393">
    <property type="entry name" value="DHC_N2"/>
    <property type="match status" value="1"/>
</dbReference>
<evidence type="ECO:0000256" key="11">
    <source>
        <dbReference type="ARBA" id="ARBA00023212"/>
    </source>
</evidence>
<dbReference type="Pfam" id="PF17857">
    <property type="entry name" value="AAA_lid_1"/>
    <property type="match status" value="1"/>
</dbReference>
<keyword evidence="3" id="KW-0963">Cytoplasm</keyword>
<dbReference type="Gene3D" id="1.20.1270.280">
    <property type="match status" value="1"/>
</dbReference>
<feature type="region of interest" description="Disordered" evidence="14">
    <location>
        <begin position="403"/>
        <end position="437"/>
    </location>
</feature>
<proteinExistence type="inferred from homology"/>
<accession>A0ABN9T8Q0</accession>
<dbReference type="Pfam" id="PF12780">
    <property type="entry name" value="AAA_8"/>
    <property type="match status" value="1"/>
</dbReference>
<feature type="coiled-coil region" evidence="13">
    <location>
        <begin position="2874"/>
        <end position="2936"/>
    </location>
</feature>
<dbReference type="InterPro" id="IPR042222">
    <property type="entry name" value="Dynein_2_N"/>
</dbReference>
<dbReference type="Gene3D" id="1.20.920.20">
    <property type="match status" value="1"/>
</dbReference>
<protein>
    <recommendedName>
        <fullName evidence="15">AAA+ ATPase domain-containing protein</fullName>
    </recommendedName>
</protein>
<dbReference type="Pfam" id="PF12775">
    <property type="entry name" value="AAA_7"/>
    <property type="match status" value="1"/>
</dbReference>
<gene>
    <name evidence="16" type="ORF">PCOR1329_LOCUS36533</name>
</gene>
<dbReference type="InterPro" id="IPR026983">
    <property type="entry name" value="DHC"/>
</dbReference>
<evidence type="ECO:0000256" key="4">
    <source>
        <dbReference type="ARBA" id="ARBA00022701"/>
    </source>
</evidence>
<evidence type="ECO:0000313" key="16">
    <source>
        <dbReference type="EMBL" id="CAK0841282.1"/>
    </source>
</evidence>
<feature type="domain" description="AAA+ ATPase" evidence="15">
    <location>
        <begin position="2067"/>
        <end position="2213"/>
    </location>
</feature>
<name>A0ABN9T8Q0_9DINO</name>
<keyword evidence="5" id="KW-0547">Nucleotide-binding</keyword>
<dbReference type="Gene3D" id="3.20.180.20">
    <property type="entry name" value="Dynein heavy chain, N-terminal domain 2"/>
    <property type="match status" value="1"/>
</dbReference>
<dbReference type="Pfam" id="PF18198">
    <property type="entry name" value="AAA_lid_11"/>
    <property type="match status" value="1"/>
</dbReference>
<dbReference type="SUPFAM" id="SSF57997">
    <property type="entry name" value="Tropomyosin"/>
    <property type="match status" value="1"/>
</dbReference>
<evidence type="ECO:0000256" key="6">
    <source>
        <dbReference type="ARBA" id="ARBA00022840"/>
    </source>
</evidence>
<dbReference type="Gene3D" id="1.10.472.130">
    <property type="match status" value="1"/>
</dbReference>
<dbReference type="PANTHER" id="PTHR22878">
    <property type="entry name" value="DYNEIN HEAVY CHAIN 6, AXONEMAL-LIKE-RELATED"/>
    <property type="match status" value="1"/>
</dbReference>
<dbReference type="InterPro" id="IPR042219">
    <property type="entry name" value="AAA_lid_11_sf"/>
</dbReference>
<dbReference type="Pfam" id="PF17852">
    <property type="entry name" value="Dynein_AAA_lid"/>
    <property type="match status" value="1"/>
</dbReference>
<evidence type="ECO:0000259" key="15">
    <source>
        <dbReference type="SMART" id="SM00382"/>
    </source>
</evidence>
<dbReference type="Pfam" id="PF18199">
    <property type="entry name" value="Dynein_C"/>
    <property type="match status" value="1"/>
</dbReference>
<dbReference type="Pfam" id="PF12777">
    <property type="entry name" value="MT"/>
    <property type="match status" value="1"/>
</dbReference>
<keyword evidence="7" id="KW-0243">Dynein</keyword>
<dbReference type="InterPro" id="IPR035706">
    <property type="entry name" value="AAA_9"/>
</dbReference>
<reference evidence="16" key="1">
    <citation type="submission" date="2023-10" db="EMBL/GenBank/DDBJ databases">
        <authorList>
            <person name="Chen Y."/>
            <person name="Shah S."/>
            <person name="Dougan E. K."/>
            <person name="Thang M."/>
            <person name="Chan C."/>
        </authorList>
    </citation>
    <scope>NUCLEOTIDE SEQUENCE [LARGE SCALE GENOMIC DNA]</scope>
</reference>
<dbReference type="InterPro" id="IPR041466">
    <property type="entry name" value="Dynein_AAA5_ext"/>
</dbReference>
<dbReference type="InterPro" id="IPR024317">
    <property type="entry name" value="Dynein_heavy_chain_D4_dom"/>
</dbReference>
<dbReference type="Gene3D" id="1.10.8.1220">
    <property type="match status" value="1"/>
</dbReference>
<dbReference type="InterPro" id="IPR043157">
    <property type="entry name" value="Dynein_AAA1S"/>
</dbReference>
<comment type="caution">
    <text evidence="16">The sequence shown here is derived from an EMBL/GenBank/DDBJ whole genome shotgun (WGS) entry which is preliminary data.</text>
</comment>
<evidence type="ECO:0000256" key="9">
    <source>
        <dbReference type="ARBA" id="ARBA00023069"/>
    </source>
</evidence>
<dbReference type="Gene3D" id="3.40.50.300">
    <property type="entry name" value="P-loop containing nucleotide triphosphate hydrolases"/>
    <property type="match status" value="5"/>
</dbReference>
<dbReference type="InterPro" id="IPR035699">
    <property type="entry name" value="AAA_6"/>
</dbReference>
<dbReference type="EMBL" id="CAUYUJ010014444">
    <property type="protein sequence ID" value="CAK0841282.1"/>
    <property type="molecule type" value="Genomic_DNA"/>
</dbReference>
<dbReference type="Pfam" id="PF03028">
    <property type="entry name" value="Dynein_heavy"/>
    <property type="match status" value="1"/>
</dbReference>
<keyword evidence="4" id="KW-0493">Microtubule</keyword>
<comment type="subcellular location">
    <subcellularLocation>
        <location evidence="1">Cytoplasm</location>
        <location evidence="1">Cytoskeleton</location>
        <location evidence="1">Cilium axoneme</location>
    </subcellularLocation>
</comment>
<evidence type="ECO:0000256" key="8">
    <source>
        <dbReference type="ARBA" id="ARBA00023054"/>
    </source>
</evidence>
<dbReference type="SMART" id="SM00382">
    <property type="entry name" value="AAA"/>
    <property type="match status" value="2"/>
</dbReference>